<evidence type="ECO:0000313" key="1">
    <source>
        <dbReference type="EMBL" id="KAK2561761.1"/>
    </source>
</evidence>
<dbReference type="AlphaFoldDB" id="A0AAD9QI41"/>
<protein>
    <submittedName>
        <fullName evidence="1">Uncharacterized protein</fullName>
    </submittedName>
</protein>
<reference evidence="1" key="2">
    <citation type="journal article" date="2023" name="Science">
        <title>Genomic signatures of disease resistance in endangered staghorn corals.</title>
        <authorList>
            <person name="Vollmer S.V."/>
            <person name="Selwyn J.D."/>
            <person name="Despard B.A."/>
            <person name="Roesel C.L."/>
        </authorList>
    </citation>
    <scope>NUCLEOTIDE SEQUENCE</scope>
    <source>
        <strain evidence="1">K2</strain>
    </source>
</reference>
<name>A0AAD9QI41_ACRCE</name>
<dbReference type="EMBL" id="JARQWQ010000031">
    <property type="protein sequence ID" value="KAK2561761.1"/>
    <property type="molecule type" value="Genomic_DNA"/>
</dbReference>
<dbReference type="Proteomes" id="UP001249851">
    <property type="component" value="Unassembled WGS sequence"/>
</dbReference>
<accession>A0AAD9QI41</accession>
<evidence type="ECO:0000313" key="2">
    <source>
        <dbReference type="Proteomes" id="UP001249851"/>
    </source>
</evidence>
<proteinExistence type="predicted"/>
<gene>
    <name evidence="1" type="ORF">P5673_015144</name>
</gene>
<comment type="caution">
    <text evidence="1">The sequence shown here is derived from an EMBL/GenBank/DDBJ whole genome shotgun (WGS) entry which is preliminary data.</text>
</comment>
<organism evidence="1 2">
    <name type="scientific">Acropora cervicornis</name>
    <name type="common">Staghorn coral</name>
    <dbReference type="NCBI Taxonomy" id="6130"/>
    <lineage>
        <taxon>Eukaryota</taxon>
        <taxon>Metazoa</taxon>
        <taxon>Cnidaria</taxon>
        <taxon>Anthozoa</taxon>
        <taxon>Hexacorallia</taxon>
        <taxon>Scleractinia</taxon>
        <taxon>Astrocoeniina</taxon>
        <taxon>Acroporidae</taxon>
        <taxon>Acropora</taxon>
    </lineage>
</organism>
<keyword evidence="2" id="KW-1185">Reference proteome</keyword>
<sequence length="91" mass="10289">MAVSAPVRATGTRWMEHKQHALNWISQNYGPLMADRPHIQVQRWPTAEMSLHFQSEAIDVVDAVRGIKTFFQIIGKLKESSALIFSTSLPL</sequence>
<reference evidence="1" key="1">
    <citation type="journal article" date="2023" name="G3 (Bethesda)">
        <title>Whole genome assembly and annotation of the endangered Caribbean coral Acropora cervicornis.</title>
        <authorList>
            <person name="Selwyn J.D."/>
            <person name="Vollmer S.V."/>
        </authorList>
    </citation>
    <scope>NUCLEOTIDE SEQUENCE</scope>
    <source>
        <strain evidence="1">K2</strain>
    </source>
</reference>